<gene>
    <name evidence="1" type="primary">mask</name>
    <name evidence="1" type="ORF">SPIL2461_LOCUS15912</name>
</gene>
<dbReference type="CDD" id="cd17039">
    <property type="entry name" value="Ubl_ubiquitin_like"/>
    <property type="match status" value="1"/>
</dbReference>
<evidence type="ECO:0000313" key="1">
    <source>
        <dbReference type="EMBL" id="CAE7599248.1"/>
    </source>
</evidence>
<dbReference type="Gene3D" id="1.25.40.20">
    <property type="entry name" value="Ankyrin repeat-containing domain"/>
    <property type="match status" value="1"/>
</dbReference>
<dbReference type="Proteomes" id="UP000649617">
    <property type="component" value="Unassembled WGS sequence"/>
</dbReference>
<dbReference type="OrthoDB" id="426293at2759"/>
<dbReference type="Pfam" id="PF12796">
    <property type="entry name" value="Ank_2"/>
    <property type="match status" value="1"/>
</dbReference>
<dbReference type="SUPFAM" id="SSF48403">
    <property type="entry name" value="Ankyrin repeat"/>
    <property type="match status" value="1"/>
</dbReference>
<dbReference type="AlphaFoldDB" id="A0A812V301"/>
<name>A0A812V301_SYMPI</name>
<evidence type="ECO:0000313" key="2">
    <source>
        <dbReference type="Proteomes" id="UP000649617"/>
    </source>
</evidence>
<reference evidence="1" key="1">
    <citation type="submission" date="2021-02" db="EMBL/GenBank/DDBJ databases">
        <authorList>
            <person name="Dougan E. K."/>
            <person name="Rhodes N."/>
            <person name="Thang M."/>
            <person name="Chan C."/>
        </authorList>
    </citation>
    <scope>NUCLEOTIDE SEQUENCE</scope>
</reference>
<organism evidence="1 2">
    <name type="scientific">Symbiodinium pilosum</name>
    <name type="common">Dinoflagellate</name>
    <dbReference type="NCBI Taxonomy" id="2952"/>
    <lineage>
        <taxon>Eukaryota</taxon>
        <taxon>Sar</taxon>
        <taxon>Alveolata</taxon>
        <taxon>Dinophyceae</taxon>
        <taxon>Suessiales</taxon>
        <taxon>Symbiodiniaceae</taxon>
        <taxon>Symbiodinium</taxon>
    </lineage>
</organism>
<dbReference type="InterPro" id="IPR036770">
    <property type="entry name" value="Ankyrin_rpt-contain_sf"/>
</dbReference>
<protein>
    <submittedName>
        <fullName evidence="1">Mask protein</fullName>
    </submittedName>
</protein>
<proteinExistence type="predicted"/>
<sequence length="222" mass="24386">MLRIWRPSGQEVAAFPLHLARRKTVKELKIDLQALAAIPWYRMRLVHGCNILDNEFMDVCMAIGMFSYFTRPGYSTNCYRAEDLLVDLQLLVIPFREPSPVHAHMFVEAAGWGLEFSVRRMLEECHDPNLAADLGGERLTALQNASRCGLASTVRLLLEVGARDLPSQPALVDASRKGHDDVVDLLLAAAGNKDLALKAAAEAGRVQTMQRILGAPGGLTPA</sequence>
<keyword evidence="2" id="KW-1185">Reference proteome</keyword>
<dbReference type="EMBL" id="CAJNIZ010040114">
    <property type="protein sequence ID" value="CAE7599248.1"/>
    <property type="molecule type" value="Genomic_DNA"/>
</dbReference>
<feature type="non-terminal residue" evidence="1">
    <location>
        <position position="222"/>
    </location>
</feature>
<comment type="caution">
    <text evidence="1">The sequence shown here is derived from an EMBL/GenBank/DDBJ whole genome shotgun (WGS) entry which is preliminary data.</text>
</comment>
<dbReference type="InterPro" id="IPR002110">
    <property type="entry name" value="Ankyrin_rpt"/>
</dbReference>
<accession>A0A812V301</accession>